<dbReference type="Proteomes" id="UP000463939">
    <property type="component" value="Chromosome"/>
</dbReference>
<evidence type="ECO:0000313" key="2">
    <source>
        <dbReference type="EMBL" id="BBP00381.1"/>
    </source>
</evidence>
<accession>A0A809RNI9</accession>
<keyword evidence="1" id="KW-0732">Signal</keyword>
<evidence type="ECO:0000313" key="3">
    <source>
        <dbReference type="Proteomes" id="UP000463939"/>
    </source>
</evidence>
<proteinExistence type="predicted"/>
<reference evidence="3" key="1">
    <citation type="submission" date="2019-11" db="EMBL/GenBank/DDBJ databases">
        <title>Isolation and characterization of a novel species in the genus Sulfuriferula.</title>
        <authorList>
            <person name="Mochizuki J."/>
            <person name="Kojima H."/>
            <person name="Fukui M."/>
        </authorList>
    </citation>
    <scope>NUCLEOTIDE SEQUENCE [LARGE SCALE GENOMIC DNA]</scope>
    <source>
        <strain evidence="3">SGTM</strain>
    </source>
</reference>
<name>A0A809RNI9_9PROT</name>
<gene>
    <name evidence="2" type="ORF">SFSGTM_10890</name>
</gene>
<feature type="chain" id="PRO_5032444550" evidence="1">
    <location>
        <begin position="16"/>
        <end position="151"/>
    </location>
</feature>
<feature type="signal peptide" evidence="1">
    <location>
        <begin position="1"/>
        <end position="15"/>
    </location>
</feature>
<protein>
    <submittedName>
        <fullName evidence="2">Uncharacterized protein</fullName>
    </submittedName>
</protein>
<evidence type="ECO:0000256" key="1">
    <source>
        <dbReference type="SAM" id="SignalP"/>
    </source>
</evidence>
<dbReference type="RefSeq" id="WP_162084324.1">
    <property type="nucleotide sequence ID" value="NZ_AP021881.1"/>
</dbReference>
<sequence length="151" mass="16269">MAFPFLMLFFPLALAAKVAQEPPTAADLGGAANAPVVCQTTTLKKEDFTTLRNFAEAQGVDVPDVKIPATAWLTLSMYSPMPGLLSLPTVAIDTLNPFAWATLFQIKGDGAGLKWTVNDKDVKHKISFRVLGDTNVDGQQFVNINTCKLAN</sequence>
<dbReference type="AlphaFoldDB" id="A0A809RNI9"/>
<organism evidence="2 3">
    <name type="scientific">Sulfuriferula nivalis</name>
    <dbReference type="NCBI Taxonomy" id="2675298"/>
    <lineage>
        <taxon>Bacteria</taxon>
        <taxon>Pseudomonadati</taxon>
        <taxon>Pseudomonadota</taxon>
        <taxon>Betaproteobacteria</taxon>
        <taxon>Nitrosomonadales</taxon>
        <taxon>Sulfuricellaceae</taxon>
        <taxon>Sulfuriferula</taxon>
    </lineage>
</organism>
<keyword evidence="3" id="KW-1185">Reference proteome</keyword>
<dbReference type="EMBL" id="AP021881">
    <property type="protein sequence ID" value="BBP00381.1"/>
    <property type="molecule type" value="Genomic_DNA"/>
</dbReference>
<dbReference type="KEGG" id="sniv:SFSGTM_10890"/>